<dbReference type="EMBL" id="VOXD01000026">
    <property type="protein sequence ID" value="TXF88141.1"/>
    <property type="molecule type" value="Genomic_DNA"/>
</dbReference>
<protein>
    <recommendedName>
        <fullName evidence="4">Peptidase M48-like protein</fullName>
    </recommendedName>
</protein>
<feature type="signal peptide" evidence="1">
    <location>
        <begin position="1"/>
        <end position="22"/>
    </location>
</feature>
<dbReference type="RefSeq" id="WP_147931767.1">
    <property type="nucleotide sequence ID" value="NZ_VOXD01000026.1"/>
</dbReference>
<organism evidence="2 3">
    <name type="scientific">Neolewinella aurantiaca</name>
    <dbReference type="NCBI Taxonomy" id="2602767"/>
    <lineage>
        <taxon>Bacteria</taxon>
        <taxon>Pseudomonadati</taxon>
        <taxon>Bacteroidota</taxon>
        <taxon>Saprospiria</taxon>
        <taxon>Saprospirales</taxon>
        <taxon>Lewinellaceae</taxon>
        <taxon>Neolewinella</taxon>
    </lineage>
</organism>
<keyword evidence="1" id="KW-0732">Signal</keyword>
<dbReference type="Gene3D" id="3.30.2010.10">
    <property type="entry name" value="Metalloproteases ('zincins'), catalytic domain"/>
    <property type="match status" value="1"/>
</dbReference>
<reference evidence="2 3" key="1">
    <citation type="submission" date="2019-08" db="EMBL/GenBank/DDBJ databases">
        <title>Lewinella sp. strain SSH13 Genome sequencing and assembly.</title>
        <authorList>
            <person name="Kim I."/>
        </authorList>
    </citation>
    <scope>NUCLEOTIDE SEQUENCE [LARGE SCALE GENOMIC DNA]</scope>
    <source>
        <strain evidence="2 3">SSH13</strain>
    </source>
</reference>
<evidence type="ECO:0000313" key="2">
    <source>
        <dbReference type="EMBL" id="TXF88141.1"/>
    </source>
</evidence>
<gene>
    <name evidence="2" type="ORF">FUA23_15995</name>
</gene>
<keyword evidence="3" id="KW-1185">Reference proteome</keyword>
<name>A0A5C7FEZ9_9BACT</name>
<feature type="chain" id="PRO_5022736781" description="Peptidase M48-like protein" evidence="1">
    <location>
        <begin position="23"/>
        <end position="238"/>
    </location>
</feature>
<evidence type="ECO:0000313" key="3">
    <source>
        <dbReference type="Proteomes" id="UP000321907"/>
    </source>
</evidence>
<sequence length="238" mass="26160">MKTFLRLLSVLAAAYLSFFRLSDRHPPPNVPARGISAYAAVSDLASTSSGCALDPNFEPVFHTARGQVQWVFHDLALAAGNDPDSYSIELMQDRRGYRAINAMTCTASRVIWLSVTAWDRLSDNEPALALLLAHELAHADHRNPALLKNDPMTDAERHLLGQLTLRQLEEIAADHRAADLMVLAGYSIAEINQASRFILADGGALAFSGATQTHPAGRDRANLMTFYLGRKMLTQFSR</sequence>
<dbReference type="Proteomes" id="UP000321907">
    <property type="component" value="Unassembled WGS sequence"/>
</dbReference>
<evidence type="ECO:0000256" key="1">
    <source>
        <dbReference type="SAM" id="SignalP"/>
    </source>
</evidence>
<proteinExistence type="predicted"/>
<dbReference type="OrthoDB" id="1493579at2"/>
<evidence type="ECO:0008006" key="4">
    <source>
        <dbReference type="Google" id="ProtNLM"/>
    </source>
</evidence>
<accession>A0A5C7FEZ9</accession>
<comment type="caution">
    <text evidence="2">The sequence shown here is derived from an EMBL/GenBank/DDBJ whole genome shotgun (WGS) entry which is preliminary data.</text>
</comment>
<dbReference type="AlphaFoldDB" id="A0A5C7FEZ9"/>